<dbReference type="EMBL" id="LGHE01000176">
    <property type="protein sequence ID" value="KUL00375.1"/>
    <property type="molecule type" value="Genomic_DNA"/>
</dbReference>
<dbReference type="PANTHER" id="PTHR39550">
    <property type="entry name" value="SLL0658 PROTEIN"/>
    <property type="match status" value="1"/>
</dbReference>
<evidence type="ECO:0000313" key="2">
    <source>
        <dbReference type="EMBL" id="KUL00375.1"/>
    </source>
</evidence>
<evidence type="ECO:0000313" key="4">
    <source>
        <dbReference type="Proteomes" id="UP000054598"/>
    </source>
</evidence>
<gene>
    <name evidence="1" type="ORF">XD82_1147</name>
    <name evidence="2" type="ORF">XE10_1447</name>
</gene>
<evidence type="ECO:0000313" key="3">
    <source>
        <dbReference type="Proteomes" id="UP000054323"/>
    </source>
</evidence>
<comment type="caution">
    <text evidence="1">The sequence shown here is derived from an EMBL/GenBank/DDBJ whole genome shotgun (WGS) entry which is preliminary data.</text>
</comment>
<dbReference type="Proteomes" id="UP000054323">
    <property type="component" value="Unassembled WGS sequence"/>
</dbReference>
<reference evidence="3 4" key="2">
    <citation type="journal article" date="2015" name="MBio">
        <title>Genome-Resolved Metagenomic Analysis Reveals Roles for Candidate Phyla and Other Microbial Community Members in Biogeochemical Transformations in Oil Reservoirs.</title>
        <authorList>
            <person name="Hu P."/>
            <person name="Tom L."/>
            <person name="Singh A."/>
            <person name="Thomas B.C."/>
            <person name="Baker B.J."/>
            <person name="Piceno Y.M."/>
            <person name="Andersen G.L."/>
            <person name="Banfield J.F."/>
        </authorList>
    </citation>
    <scope>NUCLEOTIDE SEQUENCE [LARGE SCALE GENOMIC DNA]</scope>
</reference>
<dbReference type="Pfam" id="PF11848">
    <property type="entry name" value="DUF3368"/>
    <property type="match status" value="1"/>
</dbReference>
<organism evidence="1 3">
    <name type="scientific">Methanoculleus marisnigri</name>
    <dbReference type="NCBI Taxonomy" id="2198"/>
    <lineage>
        <taxon>Archaea</taxon>
        <taxon>Methanobacteriati</taxon>
        <taxon>Methanobacteriota</taxon>
        <taxon>Stenosarchaea group</taxon>
        <taxon>Methanomicrobia</taxon>
        <taxon>Methanomicrobiales</taxon>
        <taxon>Methanomicrobiaceae</taxon>
        <taxon>Methanoculleus</taxon>
    </lineage>
</organism>
<proteinExistence type="predicted"/>
<feature type="non-terminal residue" evidence="1">
    <location>
        <position position="134"/>
    </location>
</feature>
<reference evidence="1" key="1">
    <citation type="journal article" date="2015" name="MBio">
        <title>Genome-resolved metagenomic analysis reveals roles for candidate phyla and other microbial community members in biogeochemical transformations in oil reservoirs.</title>
        <authorList>
            <person name="Hu P."/>
            <person name="Tom L."/>
            <person name="Singh A."/>
            <person name="Thomas B.C."/>
            <person name="Baker B.J."/>
            <person name="Piceno Y.M."/>
            <person name="Andersen G.L."/>
            <person name="Banfield J.F."/>
        </authorList>
    </citation>
    <scope>NUCLEOTIDE SEQUENCE [LARGE SCALE GENOMIC DNA]</scope>
    <source>
        <strain evidence="1">62_101</strain>
        <strain evidence="2">63_41</strain>
    </source>
</reference>
<dbReference type="Proteomes" id="UP000054598">
    <property type="component" value="Unassembled WGS sequence"/>
</dbReference>
<accession>A0A117LQ63</accession>
<dbReference type="AlphaFoldDB" id="A0A117LQ63"/>
<name>A0A117LQ63_9EURY</name>
<evidence type="ECO:0000313" key="1">
    <source>
        <dbReference type="EMBL" id="KUK61376.1"/>
    </source>
</evidence>
<protein>
    <submittedName>
        <fullName evidence="1">Uncharacterized protein</fullName>
    </submittedName>
</protein>
<dbReference type="PANTHER" id="PTHR39550:SF1">
    <property type="entry name" value="SLL0658 PROTEIN"/>
    <property type="match status" value="1"/>
</dbReference>
<dbReference type="EMBL" id="LGGD01000138">
    <property type="protein sequence ID" value="KUK61376.1"/>
    <property type="molecule type" value="Genomic_DNA"/>
</dbReference>
<dbReference type="InterPro" id="IPR021799">
    <property type="entry name" value="PIN-like_prokaryotic"/>
</dbReference>
<sequence length="134" mass="14914">MVEPGNTALVHLLEQDLHPGEAESIALTVEMRPDILLLDETEARRIAGLYDLPVTGIIGLLMQAKAEGRVASMREERADSVRRTATRHDAYDTFCTLRHICTDVNYPALKDGASCFILPLLRQVHRLYGAYPSP</sequence>